<dbReference type="SUPFAM" id="SSF160272">
    <property type="entry name" value="Shew3726-like"/>
    <property type="match status" value="1"/>
</dbReference>
<dbReference type="InterPro" id="IPR036692">
    <property type="entry name" value="Shew3726-like_sf"/>
</dbReference>
<evidence type="ECO:0000313" key="3">
    <source>
        <dbReference type="Proteomes" id="UP000246145"/>
    </source>
</evidence>
<protein>
    <submittedName>
        <fullName evidence="2">Uncharacterized protein DUF1488</fullName>
    </submittedName>
</protein>
<reference evidence="2 3" key="1">
    <citation type="submission" date="2018-04" db="EMBL/GenBank/DDBJ databases">
        <title>Genomic Encyclopedia of Type Strains, Phase IV (KMG-IV): sequencing the most valuable type-strain genomes for metagenomic binning, comparative biology and taxonomic classification.</title>
        <authorList>
            <person name="Goeker M."/>
        </authorList>
    </citation>
    <scope>NUCLEOTIDE SEQUENCE [LARGE SCALE GENOMIC DNA]</scope>
    <source>
        <strain evidence="2 3">DSM 10065</strain>
    </source>
</reference>
<name>A0A2U1CRN6_9BURK</name>
<sequence>MGEFAKMTGAKYQDGYVRFSWGEGGNKREYEISGDALLQAFDAEDGSGNKLLDAFERGREHIISAAEEARNTPTDGVIELGSGDFEPRNDRGGISPGESSGTG</sequence>
<keyword evidence="3" id="KW-1185">Reference proteome</keyword>
<dbReference type="EMBL" id="QEKO01000001">
    <property type="protein sequence ID" value="PVY68555.1"/>
    <property type="molecule type" value="Genomic_DNA"/>
</dbReference>
<proteinExistence type="predicted"/>
<evidence type="ECO:0000256" key="1">
    <source>
        <dbReference type="SAM" id="MobiDB-lite"/>
    </source>
</evidence>
<dbReference type="OrthoDB" id="8687764at2"/>
<dbReference type="InterPro" id="IPR009962">
    <property type="entry name" value="DUF1488"/>
</dbReference>
<dbReference type="STRING" id="1231391.GCA_000308195_03584"/>
<feature type="region of interest" description="Disordered" evidence="1">
    <location>
        <begin position="69"/>
        <end position="103"/>
    </location>
</feature>
<dbReference type="AlphaFoldDB" id="A0A2U1CRN6"/>
<gene>
    <name evidence="2" type="ORF">C7440_0961</name>
</gene>
<dbReference type="Proteomes" id="UP000246145">
    <property type="component" value="Unassembled WGS sequence"/>
</dbReference>
<comment type="caution">
    <text evidence="2">The sequence shown here is derived from an EMBL/GenBank/DDBJ whole genome shotgun (WGS) entry which is preliminary data.</text>
</comment>
<evidence type="ECO:0000313" key="2">
    <source>
        <dbReference type="EMBL" id="PVY68555.1"/>
    </source>
</evidence>
<accession>A0A2U1CRN6</accession>
<dbReference type="RefSeq" id="WP_017525938.1">
    <property type="nucleotide sequence ID" value="NZ_JACCEX010000001.1"/>
</dbReference>
<dbReference type="Pfam" id="PF07369">
    <property type="entry name" value="DUF1488"/>
    <property type="match status" value="1"/>
</dbReference>
<organism evidence="2 3">
    <name type="scientific">Pusillimonas noertemannii</name>
    <dbReference type="NCBI Taxonomy" id="305977"/>
    <lineage>
        <taxon>Bacteria</taxon>
        <taxon>Pseudomonadati</taxon>
        <taxon>Pseudomonadota</taxon>
        <taxon>Betaproteobacteria</taxon>
        <taxon>Burkholderiales</taxon>
        <taxon>Alcaligenaceae</taxon>
        <taxon>Pusillimonas</taxon>
    </lineage>
</organism>